<proteinExistence type="predicted"/>
<evidence type="ECO:0000256" key="1">
    <source>
        <dbReference type="SAM" id="Coils"/>
    </source>
</evidence>
<organism evidence="2 3">
    <name type="scientific">Cyclotella atomus</name>
    <dbReference type="NCBI Taxonomy" id="382360"/>
    <lineage>
        <taxon>Eukaryota</taxon>
        <taxon>Sar</taxon>
        <taxon>Stramenopiles</taxon>
        <taxon>Ochrophyta</taxon>
        <taxon>Bacillariophyta</taxon>
        <taxon>Coscinodiscophyceae</taxon>
        <taxon>Thalassiosirophycidae</taxon>
        <taxon>Stephanodiscales</taxon>
        <taxon>Stephanodiscaceae</taxon>
        <taxon>Cyclotella</taxon>
    </lineage>
</organism>
<dbReference type="AlphaFoldDB" id="A0ABD3NAW9"/>
<keyword evidence="1" id="KW-0175">Coiled coil</keyword>
<name>A0ABD3NAW9_9STRA</name>
<sequence length="113" mass="11833">MISAVRIASTRAARMTVVPRAVGATRSFAIGDALSNKEKVEEDRYIRAREAQIAESRARVAEAEAHAAELAAADKAKMAAKSATMQEIANLLATTGDVVSEAGLANLAALKHS</sequence>
<reference evidence="2 3" key="1">
    <citation type="submission" date="2024-10" db="EMBL/GenBank/DDBJ databases">
        <title>Updated reference genomes for cyclostephanoid diatoms.</title>
        <authorList>
            <person name="Roberts W.R."/>
            <person name="Alverson A.J."/>
        </authorList>
    </citation>
    <scope>NUCLEOTIDE SEQUENCE [LARGE SCALE GENOMIC DNA]</scope>
    <source>
        <strain evidence="2 3">AJA010-31</strain>
    </source>
</reference>
<gene>
    <name evidence="2" type="ORF">ACHAWO_002525</name>
</gene>
<keyword evidence="3" id="KW-1185">Reference proteome</keyword>
<dbReference type="Proteomes" id="UP001530400">
    <property type="component" value="Unassembled WGS sequence"/>
</dbReference>
<protein>
    <submittedName>
        <fullName evidence="2">Uncharacterized protein</fullName>
    </submittedName>
</protein>
<feature type="coiled-coil region" evidence="1">
    <location>
        <begin position="46"/>
        <end position="73"/>
    </location>
</feature>
<dbReference type="EMBL" id="JALLPJ020001265">
    <property type="protein sequence ID" value="KAL3772523.1"/>
    <property type="molecule type" value="Genomic_DNA"/>
</dbReference>
<evidence type="ECO:0000313" key="3">
    <source>
        <dbReference type="Proteomes" id="UP001530400"/>
    </source>
</evidence>
<accession>A0ABD3NAW9</accession>
<evidence type="ECO:0000313" key="2">
    <source>
        <dbReference type="EMBL" id="KAL3772523.1"/>
    </source>
</evidence>
<comment type="caution">
    <text evidence="2">The sequence shown here is derived from an EMBL/GenBank/DDBJ whole genome shotgun (WGS) entry which is preliminary data.</text>
</comment>